<feature type="transmembrane region" description="Helical" evidence="7">
    <location>
        <begin position="243"/>
        <end position="265"/>
    </location>
</feature>
<keyword evidence="4 7" id="KW-0812">Transmembrane</keyword>
<keyword evidence="6 7" id="KW-0472">Membrane</keyword>
<keyword evidence="2 7" id="KW-0813">Transport</keyword>
<evidence type="ECO:0000256" key="3">
    <source>
        <dbReference type="ARBA" id="ARBA00022475"/>
    </source>
</evidence>
<feature type="transmembrane region" description="Helical" evidence="7">
    <location>
        <begin position="197"/>
        <end position="223"/>
    </location>
</feature>
<protein>
    <submittedName>
        <fullName evidence="9">ABC transporter permease</fullName>
    </submittedName>
</protein>
<evidence type="ECO:0000313" key="9">
    <source>
        <dbReference type="EMBL" id="GAA0622841.1"/>
    </source>
</evidence>
<accession>A0ABN1GXL2</accession>
<evidence type="ECO:0000256" key="1">
    <source>
        <dbReference type="ARBA" id="ARBA00004651"/>
    </source>
</evidence>
<evidence type="ECO:0000256" key="4">
    <source>
        <dbReference type="ARBA" id="ARBA00022692"/>
    </source>
</evidence>
<evidence type="ECO:0000259" key="8">
    <source>
        <dbReference type="PROSITE" id="PS50928"/>
    </source>
</evidence>
<organism evidence="9 10">
    <name type="scientific">Sporichthya brevicatena</name>
    <dbReference type="NCBI Taxonomy" id="171442"/>
    <lineage>
        <taxon>Bacteria</taxon>
        <taxon>Bacillati</taxon>
        <taxon>Actinomycetota</taxon>
        <taxon>Actinomycetes</taxon>
        <taxon>Sporichthyales</taxon>
        <taxon>Sporichthyaceae</taxon>
        <taxon>Sporichthya</taxon>
    </lineage>
</organism>
<evidence type="ECO:0000256" key="6">
    <source>
        <dbReference type="ARBA" id="ARBA00023136"/>
    </source>
</evidence>
<keyword evidence="5 7" id="KW-1133">Transmembrane helix</keyword>
<dbReference type="Pfam" id="PF00528">
    <property type="entry name" value="BPD_transp_1"/>
    <property type="match status" value="1"/>
</dbReference>
<comment type="subcellular location">
    <subcellularLocation>
        <location evidence="1 7">Cell membrane</location>
        <topology evidence="1 7">Multi-pass membrane protein</topology>
    </subcellularLocation>
</comment>
<evidence type="ECO:0000256" key="5">
    <source>
        <dbReference type="ARBA" id="ARBA00022989"/>
    </source>
</evidence>
<dbReference type="PANTHER" id="PTHR43386">
    <property type="entry name" value="OLIGOPEPTIDE TRANSPORT SYSTEM PERMEASE PROTEIN APPC"/>
    <property type="match status" value="1"/>
</dbReference>
<feature type="transmembrane region" description="Helical" evidence="7">
    <location>
        <begin position="140"/>
        <end position="158"/>
    </location>
</feature>
<dbReference type="PANTHER" id="PTHR43386:SF1">
    <property type="entry name" value="D,D-DIPEPTIDE TRANSPORT SYSTEM PERMEASE PROTEIN DDPC-RELATED"/>
    <property type="match status" value="1"/>
</dbReference>
<name>A0ABN1GXL2_9ACTN</name>
<dbReference type="EMBL" id="BAAAHE010000021">
    <property type="protein sequence ID" value="GAA0622841.1"/>
    <property type="molecule type" value="Genomic_DNA"/>
</dbReference>
<dbReference type="Proteomes" id="UP001500957">
    <property type="component" value="Unassembled WGS sequence"/>
</dbReference>
<reference evidence="9 10" key="1">
    <citation type="journal article" date="2019" name="Int. J. Syst. Evol. Microbiol.">
        <title>The Global Catalogue of Microorganisms (GCM) 10K type strain sequencing project: providing services to taxonomists for standard genome sequencing and annotation.</title>
        <authorList>
            <consortium name="The Broad Institute Genomics Platform"/>
            <consortium name="The Broad Institute Genome Sequencing Center for Infectious Disease"/>
            <person name="Wu L."/>
            <person name="Ma J."/>
        </authorList>
    </citation>
    <scope>NUCLEOTIDE SEQUENCE [LARGE SCALE GENOMIC DNA]</scope>
    <source>
        <strain evidence="9 10">JCM 10671</strain>
    </source>
</reference>
<dbReference type="SUPFAM" id="SSF161098">
    <property type="entry name" value="MetI-like"/>
    <property type="match status" value="1"/>
</dbReference>
<dbReference type="PROSITE" id="PS50928">
    <property type="entry name" value="ABC_TM1"/>
    <property type="match status" value="1"/>
</dbReference>
<evidence type="ECO:0000313" key="10">
    <source>
        <dbReference type="Proteomes" id="UP001500957"/>
    </source>
</evidence>
<feature type="domain" description="ABC transmembrane type-1" evidence="8">
    <location>
        <begin position="76"/>
        <end position="265"/>
    </location>
</feature>
<dbReference type="CDD" id="cd06261">
    <property type="entry name" value="TM_PBP2"/>
    <property type="match status" value="1"/>
</dbReference>
<dbReference type="RefSeq" id="WP_344605603.1">
    <property type="nucleotide sequence ID" value="NZ_BAAAHE010000021.1"/>
</dbReference>
<keyword evidence="3" id="KW-1003">Cell membrane</keyword>
<feature type="transmembrane region" description="Helical" evidence="7">
    <location>
        <begin position="82"/>
        <end position="104"/>
    </location>
</feature>
<keyword evidence="10" id="KW-1185">Reference proteome</keyword>
<comment type="caution">
    <text evidence="9">The sequence shown here is derived from an EMBL/GenBank/DDBJ whole genome shotgun (WGS) entry which is preliminary data.</text>
</comment>
<dbReference type="Gene3D" id="1.10.3720.10">
    <property type="entry name" value="MetI-like"/>
    <property type="match status" value="1"/>
</dbReference>
<evidence type="ECO:0000256" key="7">
    <source>
        <dbReference type="RuleBase" id="RU363032"/>
    </source>
</evidence>
<feature type="transmembrane region" description="Helical" evidence="7">
    <location>
        <begin position="116"/>
        <end position="134"/>
    </location>
</feature>
<comment type="similarity">
    <text evidence="7">Belongs to the binding-protein-dependent transport system permease family.</text>
</comment>
<sequence>MTRGMLRAVVGNPLGAFGALVLLAFVVVGVFGDALAPYGANDVDVVEGRLAAPDGDHVFGTDQLGRDILSRVLVGASASLKVALLAVTIAAVAGVLVGLLAGYYRGWLDAILMRSMDVLFAFPAILLAIAILAVRGPGPTNATIAIGIVYIPIFARIARAGTLSVRETVYVRAARSVGASDARILTRHVLPNISGPVIVQVSISLAFALLAEAALSFIGLGTQPPDPSWGGMLAEGRDYMEDSWWVAAFPGLAIFGVVLACNLVGDALRDALDPRERGAMEAANRGGAE</sequence>
<dbReference type="InterPro" id="IPR000515">
    <property type="entry name" value="MetI-like"/>
</dbReference>
<proteinExistence type="inferred from homology"/>
<gene>
    <name evidence="9" type="ORF">GCM10009547_27280</name>
</gene>
<evidence type="ECO:0000256" key="2">
    <source>
        <dbReference type="ARBA" id="ARBA00022448"/>
    </source>
</evidence>
<dbReference type="InterPro" id="IPR035906">
    <property type="entry name" value="MetI-like_sf"/>
</dbReference>
<dbReference type="InterPro" id="IPR050366">
    <property type="entry name" value="BP-dependent_transpt_permease"/>
</dbReference>